<evidence type="ECO:0000256" key="1">
    <source>
        <dbReference type="ARBA" id="ARBA00008645"/>
    </source>
</evidence>
<reference evidence="4 5" key="1">
    <citation type="submission" date="2018-11" db="EMBL/GenBank/DDBJ databases">
        <title>Genome assembly of Steccherinum ochraceum LE-BIN_3174, the white-rot fungus of the Steccherinaceae family (The Residual Polyporoid clade, Polyporales, Basidiomycota).</title>
        <authorList>
            <person name="Fedorova T.V."/>
            <person name="Glazunova O.A."/>
            <person name="Landesman E.O."/>
            <person name="Moiseenko K.V."/>
            <person name="Psurtseva N.V."/>
            <person name="Savinova O.S."/>
            <person name="Shakhova N.V."/>
            <person name="Tyazhelova T.V."/>
            <person name="Vasina D.V."/>
        </authorList>
    </citation>
    <scope>NUCLEOTIDE SEQUENCE [LARGE SCALE GENOMIC DNA]</scope>
    <source>
        <strain evidence="4 5">LE-BIN_3174</strain>
    </source>
</reference>
<dbReference type="AlphaFoldDB" id="A0A4R0RKG7"/>
<dbReference type="OrthoDB" id="8119704at2759"/>
<evidence type="ECO:0000256" key="2">
    <source>
        <dbReference type="ARBA" id="ARBA00022801"/>
    </source>
</evidence>
<gene>
    <name evidence="4" type="ORF">EIP91_001361</name>
</gene>
<accession>A0A4R0RKG7</accession>
<dbReference type="PANTHER" id="PTHR46118:SF4">
    <property type="entry name" value="PROTEIN ABHD11"/>
    <property type="match status" value="1"/>
</dbReference>
<dbReference type="Proteomes" id="UP000292702">
    <property type="component" value="Unassembled WGS sequence"/>
</dbReference>
<dbReference type="InterPro" id="IPR029058">
    <property type="entry name" value="AB_hydrolase_fold"/>
</dbReference>
<evidence type="ECO:0000259" key="3">
    <source>
        <dbReference type="Pfam" id="PF00561"/>
    </source>
</evidence>
<dbReference type="PANTHER" id="PTHR46118">
    <property type="entry name" value="PROTEIN ABHD11"/>
    <property type="match status" value="1"/>
</dbReference>
<proteinExistence type="inferred from homology"/>
<dbReference type="GO" id="GO:0052689">
    <property type="term" value="F:carboxylic ester hydrolase activity"/>
    <property type="evidence" value="ECO:0007669"/>
    <property type="project" value="TreeGrafter"/>
</dbReference>
<dbReference type="STRING" id="92696.A0A4R0RKG7"/>
<dbReference type="GO" id="GO:0005739">
    <property type="term" value="C:mitochondrion"/>
    <property type="evidence" value="ECO:0007669"/>
    <property type="project" value="TreeGrafter"/>
</dbReference>
<name>A0A4R0RKG7_9APHY</name>
<evidence type="ECO:0000313" key="5">
    <source>
        <dbReference type="Proteomes" id="UP000292702"/>
    </source>
</evidence>
<dbReference type="Gene3D" id="3.40.50.1820">
    <property type="entry name" value="alpha/beta hydrolase"/>
    <property type="match status" value="1"/>
</dbReference>
<protein>
    <recommendedName>
        <fullName evidence="3">AB hydrolase-1 domain-containing protein</fullName>
    </recommendedName>
</protein>
<dbReference type="SUPFAM" id="SSF53474">
    <property type="entry name" value="alpha/beta-Hydrolases"/>
    <property type="match status" value="1"/>
</dbReference>
<evidence type="ECO:0000313" key="4">
    <source>
        <dbReference type="EMBL" id="TCD66425.1"/>
    </source>
</evidence>
<organism evidence="4 5">
    <name type="scientific">Steccherinum ochraceum</name>
    <dbReference type="NCBI Taxonomy" id="92696"/>
    <lineage>
        <taxon>Eukaryota</taxon>
        <taxon>Fungi</taxon>
        <taxon>Dikarya</taxon>
        <taxon>Basidiomycota</taxon>
        <taxon>Agaricomycotina</taxon>
        <taxon>Agaricomycetes</taxon>
        <taxon>Polyporales</taxon>
        <taxon>Steccherinaceae</taxon>
        <taxon>Steccherinum</taxon>
    </lineage>
</organism>
<dbReference type="InterPro" id="IPR000073">
    <property type="entry name" value="AB_hydrolase_1"/>
</dbReference>
<sequence length="304" mass="34004">MNVIRNAATRPLHTARRQLRVPRLLQASVRFTHAKADIVDLDYEVQIPKDGNKTDKALVILHGLFGNKKNWSSLAKAFCKDLGRPVYSLDLRNHGSSPHAMPMTYDTLAADVLHFCQAHLLQDVSLIGHSMGGKTAMAAALSPQLPEGLLKHLVVVDIAPSKGSLSTEFQTYIDTMSEIEMSGVTSRKEADEMLKPHEADPMVRAFLLTNMVVKHHRPQFRVPLNMISDSIADLGTFPYNPGERSWAGPSLFVKGTKSKYINQHNIPTAKEFFPNMKLVELEAGHWVQAERPHEIKQEILEFIS</sequence>
<keyword evidence="2" id="KW-0378">Hydrolase</keyword>
<keyword evidence="5" id="KW-1185">Reference proteome</keyword>
<dbReference type="EMBL" id="RWJN01000135">
    <property type="protein sequence ID" value="TCD66425.1"/>
    <property type="molecule type" value="Genomic_DNA"/>
</dbReference>
<dbReference type="FunFam" id="3.40.50.1820:FF:000039">
    <property type="entry name" value="Esterase ybfF"/>
    <property type="match status" value="1"/>
</dbReference>
<dbReference type="Pfam" id="PF00561">
    <property type="entry name" value="Abhydrolase_1"/>
    <property type="match status" value="1"/>
</dbReference>
<comment type="similarity">
    <text evidence="1">Belongs to the AB hydrolase superfamily.</text>
</comment>
<comment type="caution">
    <text evidence="4">The sequence shown here is derived from an EMBL/GenBank/DDBJ whole genome shotgun (WGS) entry which is preliminary data.</text>
</comment>
<feature type="domain" description="AB hydrolase-1" evidence="3">
    <location>
        <begin position="57"/>
        <end position="292"/>
    </location>
</feature>